<dbReference type="PANTHER" id="PTHR10030">
    <property type="entry name" value="ALPHA-L-FUCOSIDASE"/>
    <property type="match status" value="1"/>
</dbReference>
<dbReference type="InterPro" id="IPR016286">
    <property type="entry name" value="FUC_metazoa-typ"/>
</dbReference>
<dbReference type="PANTHER" id="PTHR10030:SF37">
    <property type="entry name" value="ALPHA-L-FUCOSIDASE-RELATED"/>
    <property type="match status" value="1"/>
</dbReference>
<comment type="caution">
    <text evidence="8">The sequence shown here is derived from an EMBL/GenBank/DDBJ whole genome shotgun (WGS) entry which is preliminary data.</text>
</comment>
<keyword evidence="4" id="KW-0732">Signal</keyword>
<dbReference type="EC" id="3.2.1.51" evidence="3"/>
<proteinExistence type="inferred from homology"/>
<comment type="similarity">
    <text evidence="2">Belongs to the glycosyl hydrolase 29 family.</text>
</comment>
<dbReference type="GO" id="GO:0004560">
    <property type="term" value="F:alpha-L-fucosidase activity"/>
    <property type="evidence" value="ECO:0007669"/>
    <property type="project" value="InterPro"/>
</dbReference>
<dbReference type="GO" id="GO:0005764">
    <property type="term" value="C:lysosome"/>
    <property type="evidence" value="ECO:0007669"/>
    <property type="project" value="TreeGrafter"/>
</dbReference>
<evidence type="ECO:0000259" key="7">
    <source>
        <dbReference type="Pfam" id="PF01120"/>
    </source>
</evidence>
<feature type="domain" description="Glycoside hydrolase family 29 N-terminal" evidence="7">
    <location>
        <begin position="17"/>
        <end position="192"/>
    </location>
</feature>
<dbReference type="Gene3D" id="3.20.20.80">
    <property type="entry name" value="Glycosidases"/>
    <property type="match status" value="1"/>
</dbReference>
<name>X0YKW7_9ZZZZ</name>
<gene>
    <name evidence="8" type="ORF">S01H1_82117</name>
</gene>
<evidence type="ECO:0000256" key="4">
    <source>
        <dbReference type="ARBA" id="ARBA00022729"/>
    </source>
</evidence>
<evidence type="ECO:0000256" key="1">
    <source>
        <dbReference type="ARBA" id="ARBA00004071"/>
    </source>
</evidence>
<evidence type="ECO:0000256" key="5">
    <source>
        <dbReference type="ARBA" id="ARBA00022801"/>
    </source>
</evidence>
<sequence length="197" mass="23407">MRHILLATFLISATTVAIAEEPQYQPDWASLDTRPLPPWFNEAKFGIFVVWGPYSVPAWKDRGYAEWYGHNMNRENSPTWKFHRRVYGEDFRYEQFAPMFKAELWDPDAWCDLFARAGAKYVVTTANYHDGFAMWPTKYAQFNDTDKWNSMDRGPQRDIIGELNTAGEKRDLKMGIYYSLYEWYHPLYKNPDTRARF</sequence>
<dbReference type="Pfam" id="PF01120">
    <property type="entry name" value="Alpha_L_fucos"/>
    <property type="match status" value="1"/>
</dbReference>
<comment type="function">
    <text evidence="1">Alpha-L-fucosidase is responsible for hydrolyzing the alpha-1,6-linked fucose joined to the reducing-end N-acetylglucosamine of the carbohydrate moieties of glycoproteins.</text>
</comment>
<evidence type="ECO:0000313" key="8">
    <source>
        <dbReference type="EMBL" id="GAG47662.1"/>
    </source>
</evidence>
<dbReference type="GO" id="GO:0006004">
    <property type="term" value="P:fucose metabolic process"/>
    <property type="evidence" value="ECO:0007669"/>
    <property type="project" value="InterPro"/>
</dbReference>
<reference evidence="8" key="1">
    <citation type="journal article" date="2014" name="Front. Microbiol.">
        <title>High frequency of phylogenetically diverse reductive dehalogenase-homologous genes in deep subseafloor sedimentary metagenomes.</title>
        <authorList>
            <person name="Kawai M."/>
            <person name="Futagami T."/>
            <person name="Toyoda A."/>
            <person name="Takaki Y."/>
            <person name="Nishi S."/>
            <person name="Hori S."/>
            <person name="Arai W."/>
            <person name="Tsubouchi T."/>
            <person name="Morono Y."/>
            <person name="Uchiyama I."/>
            <person name="Ito T."/>
            <person name="Fujiyama A."/>
            <person name="Inagaki F."/>
            <person name="Takami H."/>
        </authorList>
    </citation>
    <scope>NUCLEOTIDE SEQUENCE</scope>
    <source>
        <strain evidence="8">Expedition CK06-06</strain>
    </source>
</reference>
<keyword evidence="6" id="KW-0326">Glycosidase</keyword>
<keyword evidence="5" id="KW-0378">Hydrolase</keyword>
<feature type="non-terminal residue" evidence="8">
    <location>
        <position position="197"/>
    </location>
</feature>
<organism evidence="8">
    <name type="scientific">marine sediment metagenome</name>
    <dbReference type="NCBI Taxonomy" id="412755"/>
    <lineage>
        <taxon>unclassified sequences</taxon>
        <taxon>metagenomes</taxon>
        <taxon>ecological metagenomes</taxon>
    </lineage>
</organism>
<evidence type="ECO:0000256" key="3">
    <source>
        <dbReference type="ARBA" id="ARBA00012662"/>
    </source>
</evidence>
<dbReference type="InterPro" id="IPR057739">
    <property type="entry name" value="Glyco_hydro_29_N"/>
</dbReference>
<dbReference type="GO" id="GO:0016139">
    <property type="term" value="P:glycoside catabolic process"/>
    <property type="evidence" value="ECO:0007669"/>
    <property type="project" value="TreeGrafter"/>
</dbReference>
<dbReference type="SUPFAM" id="SSF51445">
    <property type="entry name" value="(Trans)glycosidases"/>
    <property type="match status" value="1"/>
</dbReference>
<dbReference type="PRINTS" id="PR00741">
    <property type="entry name" value="GLHYDRLASE29"/>
</dbReference>
<dbReference type="SMART" id="SM00812">
    <property type="entry name" value="Alpha_L_fucos"/>
    <property type="match status" value="1"/>
</dbReference>
<dbReference type="AlphaFoldDB" id="X0YKW7"/>
<evidence type="ECO:0000256" key="2">
    <source>
        <dbReference type="ARBA" id="ARBA00007951"/>
    </source>
</evidence>
<dbReference type="EMBL" id="BARS01055644">
    <property type="protein sequence ID" value="GAG47662.1"/>
    <property type="molecule type" value="Genomic_DNA"/>
</dbReference>
<dbReference type="InterPro" id="IPR017853">
    <property type="entry name" value="GH"/>
</dbReference>
<evidence type="ECO:0000256" key="6">
    <source>
        <dbReference type="ARBA" id="ARBA00023295"/>
    </source>
</evidence>
<accession>X0YKW7</accession>
<dbReference type="InterPro" id="IPR000933">
    <property type="entry name" value="Glyco_hydro_29"/>
</dbReference>
<protein>
    <recommendedName>
        <fullName evidence="3">alpha-L-fucosidase</fullName>
        <ecNumber evidence="3">3.2.1.51</ecNumber>
    </recommendedName>
</protein>